<gene>
    <name evidence="2" type="ORF">MN116_004069</name>
</gene>
<keyword evidence="3" id="KW-1185">Reference proteome</keyword>
<feature type="compositionally biased region" description="Low complexity" evidence="1">
    <location>
        <begin position="628"/>
        <end position="641"/>
    </location>
</feature>
<accession>A0AAE2D6D9</accession>
<protein>
    <submittedName>
        <fullName evidence="2">Uncharacterized protein</fullName>
    </submittedName>
</protein>
<evidence type="ECO:0000256" key="1">
    <source>
        <dbReference type="SAM" id="MobiDB-lite"/>
    </source>
</evidence>
<dbReference type="EMBL" id="JALJAT010000002">
    <property type="protein sequence ID" value="KAK4472857.1"/>
    <property type="molecule type" value="Genomic_DNA"/>
</dbReference>
<dbReference type="InterPro" id="IPR011993">
    <property type="entry name" value="PH-like_dom_sf"/>
</dbReference>
<evidence type="ECO:0000313" key="3">
    <source>
        <dbReference type="Proteomes" id="UP001292079"/>
    </source>
</evidence>
<organism evidence="2 3">
    <name type="scientific">Schistosoma mekongi</name>
    <name type="common">Parasitic worm</name>
    <dbReference type="NCBI Taxonomy" id="38744"/>
    <lineage>
        <taxon>Eukaryota</taxon>
        <taxon>Metazoa</taxon>
        <taxon>Spiralia</taxon>
        <taxon>Lophotrochozoa</taxon>
        <taxon>Platyhelminthes</taxon>
        <taxon>Trematoda</taxon>
        <taxon>Digenea</taxon>
        <taxon>Strigeidida</taxon>
        <taxon>Schistosomatoidea</taxon>
        <taxon>Schistosomatidae</taxon>
        <taxon>Schistosoma</taxon>
    </lineage>
</organism>
<dbReference type="Proteomes" id="UP001292079">
    <property type="component" value="Unassembled WGS sequence"/>
</dbReference>
<dbReference type="Gene3D" id="2.30.29.30">
    <property type="entry name" value="Pleckstrin-homology domain (PH domain)/Phosphotyrosine-binding domain (PTB)"/>
    <property type="match status" value="1"/>
</dbReference>
<name>A0AAE2D6D9_SCHME</name>
<comment type="caution">
    <text evidence="2">The sequence shown here is derived from an EMBL/GenBank/DDBJ whole genome shotgun (WGS) entry which is preliminary data.</text>
</comment>
<reference evidence="2" key="1">
    <citation type="submission" date="2022-04" db="EMBL/GenBank/DDBJ databases">
        <authorList>
            <person name="Xu L."/>
            <person name="Lv Z."/>
        </authorList>
    </citation>
    <scope>NUCLEOTIDE SEQUENCE</scope>
    <source>
        <strain evidence="2">LV_2022a</strain>
    </source>
</reference>
<proteinExistence type="predicted"/>
<dbReference type="AlphaFoldDB" id="A0AAE2D6D9"/>
<feature type="region of interest" description="Disordered" evidence="1">
    <location>
        <begin position="619"/>
        <end position="641"/>
    </location>
</feature>
<evidence type="ECO:0000313" key="2">
    <source>
        <dbReference type="EMBL" id="KAK4472857.1"/>
    </source>
</evidence>
<reference evidence="2" key="2">
    <citation type="journal article" date="2023" name="Infect Dis Poverty">
        <title>Chromosome-scale genome of the human blood fluke Schistosoma mekongi and its implications for public health.</title>
        <authorList>
            <person name="Zhou M."/>
            <person name="Xu L."/>
            <person name="Xu D."/>
            <person name="Chen W."/>
            <person name="Khan J."/>
            <person name="Hu Y."/>
            <person name="Huang H."/>
            <person name="Wei H."/>
            <person name="Zhang Y."/>
            <person name="Chusongsang P."/>
            <person name="Tanasarnprasert K."/>
            <person name="Hu X."/>
            <person name="Limpanont Y."/>
            <person name="Lv Z."/>
        </authorList>
    </citation>
    <scope>NUCLEOTIDE SEQUENCE</scope>
    <source>
        <strain evidence="2">LV_2022a</strain>
    </source>
</reference>
<sequence>MGIIGRLIEDIVLVRLNGKWKKKLCALERPSKFSNSLKLYVFNDDGTTCRCQDVHAYILGVDAKHDGTIMFVCTYKLRCISFEHFEKMTKWDDMLKANLTCSYFHADLIVAPKDSILHSYARHQNCFPLIRMYTNQAFSPPVKLCSTLYNNSSDGYLHVTRDRICFTTGPGCSRPRLLATWTFDNDEIVQCGTARVQNAVKGNFSDPPSLFFLTAFSDHPEAPGSHLFLSDRATDLCDVIEYTNRAAVYQADWRRLTCMAALIDSSSYSKGYDFDQTSSLCNPIDPATSLSYSSTTQNTEVSPQGKCMNRRINDEIPFVTLTSSSNESSTRSIVTQMDIHSNESHKKLKEQMIVDPFLHSVCDPRKCVSMHPRRRFSNHLMSCNRRRIGSFIESEHNFNLSCFPKPQLPNEHDATTSRACSLCLNDHESIPTSIPSTHHCDSLNNINVNTNPQLYRYSRHIHCSQKCNICYWRRFQSYWVTLSSQPLDTLKLNQLLYQPYCSFCFKGIPRYCDVHLSHSNSHESCGGRFIMKSCDDKNICPSCSEGLVKSNIFNDTFPPDNCPQQNISIRSNIPCNKTLSDFISTDKNECHNMATTYTLTTAKPKLAFINNPHKTLSFSEQHVCKPPTDTTSRSDTNTTSQDIRHCKRLPSNWSTISRRLTSNGDASGNIAHCISTRTRQTEINWYLFNQNSPTPTVIPGSQYTKTRQLASSICESLVPYRQESCNSCSHLSSAVAHYPPCKQDGIKSSSVFLSSTAPLWAAAPTYSKPKTGKLYVSRKEIQALRVDQQHQLSVSQTNMKDFCYCFQLDSSNKPFHVGNHPSESGNTLTFLTGTADGNESLQGKLCPFNNKVQVEASSFYPVTTNVSNIDSVSQTSSDPFNTCKSDRMLQFFSGPNINMLPNTLDNELQPVSERHSSIITSPSTRCIHSDDVSCSRQDDGVYNVSNTSKLPVGTGVILENPKSYLNLLGFQRNGSTVLNHSDAAVHYINFSPNCLVPNYFSDPICVQFTNSQRNNQCAGLSQIPRVTAAKQILPDCLLGIPPIPSRWITPTDVFNDSNSHIPRTLHLHYAHLTLSDSIHNSTSDACLHGKSSDLAINYGTGYEKKTSHYLSHSLRCALSCNANYSETERLDHNYNQIGNNCDDRSLQGLNYVTIDMRQTRALSELGQEFSSSTGLMCNASYHIPLPKCFLRDHVNNRKDYGNVRSSSIFSGLRKHLTNPRIHPSYFVRGKDKSAF</sequence>